<feature type="non-terminal residue" evidence="5">
    <location>
        <position position="1"/>
    </location>
</feature>
<evidence type="ECO:0008006" key="7">
    <source>
        <dbReference type="Google" id="ProtNLM"/>
    </source>
</evidence>
<keyword evidence="3" id="KW-0808">Transferase</keyword>
<proteinExistence type="inferred from homology"/>
<keyword evidence="4" id="KW-0472">Membrane</keyword>
<protein>
    <recommendedName>
        <fullName evidence="7">UDP-glucuronosyltransferase</fullName>
    </recommendedName>
</protein>
<dbReference type="EMBL" id="DS985277">
    <property type="protein sequence ID" value="EDV19306.1"/>
    <property type="molecule type" value="Genomic_DNA"/>
</dbReference>
<dbReference type="eggNOG" id="KOG1192">
    <property type="taxonomic scope" value="Eukaryota"/>
</dbReference>
<dbReference type="InterPro" id="IPR050271">
    <property type="entry name" value="UDP-glycosyltransferase"/>
</dbReference>
<keyword evidence="4" id="KW-0812">Transmembrane</keyword>
<keyword evidence="6" id="KW-1185">Reference proteome</keyword>
<comment type="similarity">
    <text evidence="1">Belongs to the UDP-glycosyltransferase family.</text>
</comment>
<organism evidence="5 6">
    <name type="scientific">Trichoplax adhaerens</name>
    <name type="common">Trichoplax reptans</name>
    <dbReference type="NCBI Taxonomy" id="10228"/>
    <lineage>
        <taxon>Eukaryota</taxon>
        <taxon>Metazoa</taxon>
        <taxon>Placozoa</taxon>
        <taxon>Uniplacotomia</taxon>
        <taxon>Trichoplacea</taxon>
        <taxon>Trichoplacidae</taxon>
        <taxon>Trichoplax</taxon>
    </lineage>
</organism>
<dbReference type="PANTHER" id="PTHR48043:SF145">
    <property type="entry name" value="FI06409P-RELATED"/>
    <property type="match status" value="1"/>
</dbReference>
<dbReference type="HOGENOM" id="CLU_012949_2_0_1"/>
<gene>
    <name evidence="5" type="ORF">TRIADDRAFT_33770</name>
</gene>
<dbReference type="Gene3D" id="3.40.50.2000">
    <property type="entry name" value="Glycogen Phosphorylase B"/>
    <property type="match status" value="1"/>
</dbReference>
<dbReference type="SUPFAM" id="SSF53756">
    <property type="entry name" value="UDP-Glycosyltransferase/glycogen phosphorylase"/>
    <property type="match status" value="1"/>
</dbReference>
<dbReference type="InterPro" id="IPR002213">
    <property type="entry name" value="UDP_glucos_trans"/>
</dbReference>
<evidence type="ECO:0000313" key="6">
    <source>
        <dbReference type="Proteomes" id="UP000009022"/>
    </source>
</evidence>
<dbReference type="CDD" id="cd03784">
    <property type="entry name" value="GT1_Gtf-like"/>
    <property type="match status" value="1"/>
</dbReference>
<dbReference type="PhylomeDB" id="B3SDA0"/>
<dbReference type="FunFam" id="3.40.50.2000:FF:000021">
    <property type="entry name" value="UDP-glucuronosyltransferase"/>
    <property type="match status" value="1"/>
</dbReference>
<evidence type="ECO:0000256" key="1">
    <source>
        <dbReference type="ARBA" id="ARBA00009995"/>
    </source>
</evidence>
<reference evidence="5 6" key="1">
    <citation type="journal article" date="2008" name="Nature">
        <title>The Trichoplax genome and the nature of placozoans.</title>
        <authorList>
            <person name="Srivastava M."/>
            <person name="Begovic E."/>
            <person name="Chapman J."/>
            <person name="Putnam N.H."/>
            <person name="Hellsten U."/>
            <person name="Kawashima T."/>
            <person name="Kuo A."/>
            <person name="Mitros T."/>
            <person name="Salamov A."/>
            <person name="Carpenter M.L."/>
            <person name="Signorovitch A.Y."/>
            <person name="Moreno M.A."/>
            <person name="Kamm K."/>
            <person name="Grimwood J."/>
            <person name="Schmutz J."/>
            <person name="Shapiro H."/>
            <person name="Grigoriev I.V."/>
            <person name="Buss L.W."/>
            <person name="Schierwater B."/>
            <person name="Dellaporta S.L."/>
            <person name="Rokhsar D.S."/>
        </authorList>
    </citation>
    <scope>NUCLEOTIDE SEQUENCE [LARGE SCALE GENOMIC DNA]</scope>
    <source>
        <strain evidence="5 6">Grell-BS-1999</strain>
    </source>
</reference>
<dbReference type="RefSeq" id="XP_002118230.1">
    <property type="nucleotide sequence ID" value="XM_002118194.1"/>
</dbReference>
<feature type="transmembrane region" description="Helical" evidence="4">
    <location>
        <begin position="345"/>
        <end position="365"/>
    </location>
</feature>
<dbReference type="PANTHER" id="PTHR48043">
    <property type="entry name" value="EG:EG0003.4 PROTEIN-RELATED"/>
    <property type="match status" value="1"/>
</dbReference>
<name>B3SDA0_TRIAD</name>
<dbReference type="GeneID" id="6759443"/>
<keyword evidence="4" id="KW-1133">Transmembrane helix</keyword>
<sequence>SFLDAILCDPIFYACQVVAEYADIPIQIDVSPLGIGEPFTSLHHIPSPPAYIPQYSLASKMNLIERTANVIINLILLPALNHLIFKPIYAVTNASKLGLKTIPRYEVRRASFLIANGDFAIDYPQPLTPSSKLVGPILAKPAQSLPTDLERFITSNPKGAIVVSFGTVVTALKHIVDMQIFFYAFRRLPYNVIWKYDEELPDEVASRNLKLVQWLPQNDLLGHPQVKAFVTHCGYNGILEAGYHGVPMVGIPIAGDQIAHANKITARTIGVILNIRTLASDDLYNAVMKVTSDQDILGNASKVSKIIKNRPNGRKPVEEAGDWVEYALNCNGGDYLRTEEYNLKWYEFYLLDVFAVMIAICYLIVKVLRLLWNGMVMLCSDNKKAKVKAS</sequence>
<dbReference type="OrthoDB" id="5835829at2759"/>
<dbReference type="AlphaFoldDB" id="B3SDA0"/>
<evidence type="ECO:0000256" key="2">
    <source>
        <dbReference type="ARBA" id="ARBA00022676"/>
    </source>
</evidence>
<dbReference type="GO" id="GO:0008194">
    <property type="term" value="F:UDP-glycosyltransferase activity"/>
    <property type="evidence" value="ECO:0000318"/>
    <property type="project" value="GO_Central"/>
</dbReference>
<dbReference type="Proteomes" id="UP000009022">
    <property type="component" value="Unassembled WGS sequence"/>
</dbReference>
<dbReference type="InParanoid" id="B3SDA0"/>
<accession>B3SDA0</accession>
<dbReference type="OMA" id="ERIVFWI"/>
<dbReference type="CTD" id="6759443"/>
<dbReference type="Pfam" id="PF00201">
    <property type="entry name" value="UDPGT"/>
    <property type="match status" value="1"/>
</dbReference>
<evidence type="ECO:0000256" key="4">
    <source>
        <dbReference type="SAM" id="Phobius"/>
    </source>
</evidence>
<evidence type="ECO:0000313" key="5">
    <source>
        <dbReference type="EMBL" id="EDV19306.1"/>
    </source>
</evidence>
<evidence type="ECO:0000256" key="3">
    <source>
        <dbReference type="ARBA" id="ARBA00022679"/>
    </source>
</evidence>
<dbReference type="KEGG" id="tad:TRIADDRAFT_33770"/>
<keyword evidence="2" id="KW-0328">Glycosyltransferase</keyword>